<evidence type="ECO:0000256" key="4">
    <source>
        <dbReference type="ARBA" id="ARBA00022692"/>
    </source>
</evidence>
<proteinExistence type="predicted"/>
<evidence type="ECO:0000313" key="10">
    <source>
        <dbReference type="Proteomes" id="UP000621500"/>
    </source>
</evidence>
<evidence type="ECO:0000256" key="3">
    <source>
        <dbReference type="ARBA" id="ARBA00022475"/>
    </source>
</evidence>
<dbReference type="InterPro" id="IPR010290">
    <property type="entry name" value="TM_effector"/>
</dbReference>
<feature type="transmembrane region" description="Helical" evidence="7">
    <location>
        <begin position="149"/>
        <end position="173"/>
    </location>
</feature>
<evidence type="ECO:0000256" key="5">
    <source>
        <dbReference type="ARBA" id="ARBA00022989"/>
    </source>
</evidence>
<dbReference type="PROSITE" id="PS50850">
    <property type="entry name" value="MFS"/>
    <property type="match status" value="1"/>
</dbReference>
<evidence type="ECO:0000259" key="8">
    <source>
        <dbReference type="PROSITE" id="PS50850"/>
    </source>
</evidence>
<protein>
    <submittedName>
        <fullName evidence="9">MFS transporter</fullName>
    </submittedName>
</protein>
<feature type="transmembrane region" description="Helical" evidence="7">
    <location>
        <begin position="228"/>
        <end position="248"/>
    </location>
</feature>
<gene>
    <name evidence="9" type="ORF">Pma05_08870</name>
</gene>
<accession>A0ABQ4EHV9</accession>
<feature type="transmembrane region" description="Helical" evidence="7">
    <location>
        <begin position="377"/>
        <end position="399"/>
    </location>
</feature>
<keyword evidence="2" id="KW-0813">Transport</keyword>
<evidence type="ECO:0000256" key="1">
    <source>
        <dbReference type="ARBA" id="ARBA00004429"/>
    </source>
</evidence>
<feature type="transmembrane region" description="Helical" evidence="7">
    <location>
        <begin position="21"/>
        <end position="45"/>
    </location>
</feature>
<dbReference type="InterPro" id="IPR036259">
    <property type="entry name" value="MFS_trans_sf"/>
</dbReference>
<feature type="transmembrane region" description="Helical" evidence="7">
    <location>
        <begin position="290"/>
        <end position="309"/>
    </location>
</feature>
<dbReference type="Pfam" id="PF05977">
    <property type="entry name" value="MFS_3"/>
    <property type="match status" value="1"/>
</dbReference>
<keyword evidence="5 7" id="KW-1133">Transmembrane helix</keyword>
<dbReference type="PANTHER" id="PTHR23513">
    <property type="entry name" value="INTEGRAL MEMBRANE EFFLUX PROTEIN-RELATED"/>
    <property type="match status" value="1"/>
</dbReference>
<sequence>MTLLGALVDIRPLREHPTFRRFWLGTTASGLGGQLGAFAVTFYVWDHTRNPVMVGLVGLFTAAPLIVFALLGSAFVDHVDRRRLALLTTWGQIVTSFLMAAVAVRSDDGAWSMLVLVAVAAGLSALGAPARRTFIPRLLPGDRLGAGLALTHLSFQLAMLLGPALAGVLTARWGTTVCFVANGVSAVAALIGIAGLPSTGPTDGTGRAGAVAVWEGIRFAARVPAIRAAFLADLAATVLAMPVALFPVVNQEKFGGSPEVLGLLTSAVAVGGVFASALSGTITRRARPGLVLLGCGAVWGAALAGVGLSSQLPVVLALLALAGAADTWSVVSRGTIVQSSTPESHRGRVAALEHIVGSAGPHIGGLRAGLVGAGTTAGAALVIGGLSCLAGLGLIAALVPQLQRFTIPRESPAPAHT</sequence>
<evidence type="ECO:0000256" key="7">
    <source>
        <dbReference type="SAM" id="Phobius"/>
    </source>
</evidence>
<feature type="transmembrane region" description="Helical" evidence="7">
    <location>
        <begin position="51"/>
        <end position="72"/>
    </location>
</feature>
<dbReference type="Proteomes" id="UP000621500">
    <property type="component" value="Unassembled WGS sequence"/>
</dbReference>
<evidence type="ECO:0000256" key="6">
    <source>
        <dbReference type="ARBA" id="ARBA00023136"/>
    </source>
</evidence>
<feature type="domain" description="Major facilitator superfamily (MFS) profile" evidence="8">
    <location>
        <begin position="221"/>
        <end position="417"/>
    </location>
</feature>
<comment type="subcellular location">
    <subcellularLocation>
        <location evidence="1">Cell inner membrane</location>
        <topology evidence="1">Multi-pass membrane protein</topology>
    </subcellularLocation>
</comment>
<reference evidence="9 10" key="1">
    <citation type="submission" date="2021-01" db="EMBL/GenBank/DDBJ databases">
        <title>Whole genome shotgun sequence of Plantactinospora mayteni NBRC 109088.</title>
        <authorList>
            <person name="Komaki H."/>
            <person name="Tamura T."/>
        </authorList>
    </citation>
    <scope>NUCLEOTIDE SEQUENCE [LARGE SCALE GENOMIC DNA]</scope>
    <source>
        <strain evidence="9 10">NBRC 109088</strain>
    </source>
</reference>
<evidence type="ECO:0000313" key="9">
    <source>
        <dbReference type="EMBL" id="GIG94314.1"/>
    </source>
</evidence>
<feature type="transmembrane region" description="Helical" evidence="7">
    <location>
        <begin position="260"/>
        <end position="278"/>
    </location>
</feature>
<dbReference type="PANTHER" id="PTHR23513:SF9">
    <property type="entry name" value="ENTEROBACTIN EXPORTER ENTS"/>
    <property type="match status" value="1"/>
</dbReference>
<keyword evidence="4 7" id="KW-0812">Transmembrane</keyword>
<comment type="caution">
    <text evidence="9">The sequence shown here is derived from an EMBL/GenBank/DDBJ whole genome shotgun (WGS) entry which is preliminary data.</text>
</comment>
<dbReference type="InterPro" id="IPR020846">
    <property type="entry name" value="MFS_dom"/>
</dbReference>
<evidence type="ECO:0000256" key="2">
    <source>
        <dbReference type="ARBA" id="ARBA00022448"/>
    </source>
</evidence>
<keyword evidence="10" id="KW-1185">Reference proteome</keyword>
<keyword evidence="6 7" id="KW-0472">Membrane</keyword>
<dbReference type="EMBL" id="BONX01000004">
    <property type="protein sequence ID" value="GIG94314.1"/>
    <property type="molecule type" value="Genomic_DNA"/>
</dbReference>
<dbReference type="SUPFAM" id="SSF103473">
    <property type="entry name" value="MFS general substrate transporter"/>
    <property type="match status" value="1"/>
</dbReference>
<dbReference type="CDD" id="cd06173">
    <property type="entry name" value="MFS_MefA_like"/>
    <property type="match status" value="1"/>
</dbReference>
<feature type="transmembrane region" description="Helical" evidence="7">
    <location>
        <begin position="110"/>
        <end position="128"/>
    </location>
</feature>
<feature type="transmembrane region" description="Helical" evidence="7">
    <location>
        <begin position="179"/>
        <end position="197"/>
    </location>
</feature>
<keyword evidence="3" id="KW-1003">Cell membrane</keyword>
<dbReference type="RefSeq" id="WP_203855965.1">
    <property type="nucleotide sequence ID" value="NZ_BAAAZQ010000002.1"/>
</dbReference>
<organism evidence="9 10">
    <name type="scientific">Plantactinospora mayteni</name>
    <dbReference type="NCBI Taxonomy" id="566021"/>
    <lineage>
        <taxon>Bacteria</taxon>
        <taxon>Bacillati</taxon>
        <taxon>Actinomycetota</taxon>
        <taxon>Actinomycetes</taxon>
        <taxon>Micromonosporales</taxon>
        <taxon>Micromonosporaceae</taxon>
        <taxon>Plantactinospora</taxon>
    </lineage>
</organism>
<name>A0ABQ4EHV9_9ACTN</name>
<dbReference type="Gene3D" id="1.20.1250.20">
    <property type="entry name" value="MFS general substrate transporter like domains"/>
    <property type="match status" value="2"/>
</dbReference>
<feature type="transmembrane region" description="Helical" evidence="7">
    <location>
        <begin position="84"/>
        <end position="104"/>
    </location>
</feature>